<gene>
    <name evidence="2" type="ORF">S01H1_58221</name>
</gene>
<dbReference type="PANTHER" id="PTHR30595">
    <property type="entry name" value="GLPR-RELATED TRANSCRIPTIONAL REPRESSOR"/>
    <property type="match status" value="1"/>
</dbReference>
<dbReference type="InterPro" id="IPR007421">
    <property type="entry name" value="Schlafen_AlbA_2_dom"/>
</dbReference>
<evidence type="ECO:0000259" key="1">
    <source>
        <dbReference type="Pfam" id="PF04326"/>
    </source>
</evidence>
<sequence>ENLTNKIHQGLDPKVHPRIKIQKIDGRDVIIVEVKQSADRLVLASGRPFKRVGKSTVRMGKDEYERSILEKHKDKLQFDKQICKQTSLKDIDREKVRWFLREARKHRGLKISENADLSDVLRHLGLSQTGKLTNAALLLFGNDPKFIQSEVKCIRFKGNKPVKPYLDFQTITDNVFDLADQALDFVLRNIRKAIWLVPGQVQREEKYEYPPEAIREAIVNAVVHRDYLSPSKVQVRIFDDYIEIWNPGGLPNGWTV</sequence>
<dbReference type="EMBL" id="BARS01038022">
    <property type="protein sequence ID" value="GAG17889.1"/>
    <property type="molecule type" value="Genomic_DNA"/>
</dbReference>
<dbReference type="Gene3D" id="3.30.565.60">
    <property type="match status" value="1"/>
</dbReference>
<dbReference type="PANTHER" id="PTHR30595:SF6">
    <property type="entry name" value="SCHLAFEN ALBA-2 DOMAIN-CONTAINING PROTEIN"/>
    <property type="match status" value="1"/>
</dbReference>
<name>X0VHX3_9ZZZZ</name>
<dbReference type="InterPro" id="IPR038475">
    <property type="entry name" value="RecG_C_sf"/>
</dbReference>
<reference evidence="2" key="1">
    <citation type="journal article" date="2014" name="Front. Microbiol.">
        <title>High frequency of phylogenetically diverse reductive dehalogenase-homologous genes in deep subseafloor sedimentary metagenomes.</title>
        <authorList>
            <person name="Kawai M."/>
            <person name="Futagami T."/>
            <person name="Toyoda A."/>
            <person name="Takaki Y."/>
            <person name="Nishi S."/>
            <person name="Hori S."/>
            <person name="Arai W."/>
            <person name="Tsubouchi T."/>
            <person name="Morono Y."/>
            <person name="Uchiyama I."/>
            <person name="Ito T."/>
            <person name="Fujiyama A."/>
            <person name="Inagaki F."/>
            <person name="Takami H."/>
        </authorList>
    </citation>
    <scope>NUCLEOTIDE SEQUENCE</scope>
    <source>
        <strain evidence="2">Expedition CK06-06</strain>
    </source>
</reference>
<dbReference type="Pfam" id="PF04326">
    <property type="entry name" value="SLFN_AlbA_2"/>
    <property type="match status" value="1"/>
</dbReference>
<dbReference type="InterPro" id="IPR038461">
    <property type="entry name" value="Schlafen_AlbA_2_dom_sf"/>
</dbReference>
<dbReference type="AlphaFoldDB" id="X0VHX3"/>
<comment type="caution">
    <text evidence="2">The sequence shown here is derived from an EMBL/GenBank/DDBJ whole genome shotgun (WGS) entry which is preliminary data.</text>
</comment>
<accession>X0VHX3</accession>
<protein>
    <recommendedName>
        <fullName evidence="1">Schlafen AlbA-2 domain-containing protein</fullName>
    </recommendedName>
</protein>
<proteinExistence type="predicted"/>
<feature type="non-terminal residue" evidence="2">
    <location>
        <position position="256"/>
    </location>
</feature>
<organism evidence="2">
    <name type="scientific">marine sediment metagenome</name>
    <dbReference type="NCBI Taxonomy" id="412755"/>
    <lineage>
        <taxon>unclassified sequences</taxon>
        <taxon>metagenomes</taxon>
        <taxon>ecological metagenomes</taxon>
    </lineage>
</organism>
<feature type="domain" description="Schlafen AlbA-2" evidence="1">
    <location>
        <begin position="3"/>
        <end position="59"/>
    </location>
</feature>
<evidence type="ECO:0000313" key="2">
    <source>
        <dbReference type="EMBL" id="GAG17889.1"/>
    </source>
</evidence>
<dbReference type="Gene3D" id="3.30.950.30">
    <property type="entry name" value="Schlafen, AAA domain"/>
    <property type="match status" value="1"/>
</dbReference>
<feature type="non-terminal residue" evidence="2">
    <location>
        <position position="1"/>
    </location>
</feature>
<dbReference type="Pfam" id="PF13749">
    <property type="entry name" value="HATPase_c_4"/>
    <property type="match status" value="1"/>
</dbReference>